<accession>A0ABT2PP09</accession>
<dbReference type="Pfam" id="PF03401">
    <property type="entry name" value="TctC"/>
    <property type="match status" value="1"/>
</dbReference>
<comment type="similarity">
    <text evidence="1">Belongs to the UPF0065 (bug) family.</text>
</comment>
<dbReference type="PANTHER" id="PTHR42928">
    <property type="entry name" value="TRICARBOXYLATE-BINDING PROTEIN"/>
    <property type="match status" value="1"/>
</dbReference>
<dbReference type="InterPro" id="IPR042100">
    <property type="entry name" value="Bug_dom1"/>
</dbReference>
<proteinExistence type="inferred from homology"/>
<dbReference type="PIRSF" id="PIRSF017082">
    <property type="entry name" value="YflP"/>
    <property type="match status" value="1"/>
</dbReference>
<dbReference type="EMBL" id="JAODYH010000007">
    <property type="protein sequence ID" value="MCT9812201.1"/>
    <property type="molecule type" value="Genomic_DNA"/>
</dbReference>
<evidence type="ECO:0000313" key="3">
    <source>
        <dbReference type="Proteomes" id="UP001525968"/>
    </source>
</evidence>
<dbReference type="InterPro" id="IPR006311">
    <property type="entry name" value="TAT_signal"/>
</dbReference>
<keyword evidence="3" id="KW-1185">Reference proteome</keyword>
<name>A0ABT2PP09_9BURK</name>
<reference evidence="2 3" key="1">
    <citation type="submission" date="2022-09" db="EMBL/GenBank/DDBJ databases">
        <title>Draft genome of isolate Be4.</title>
        <authorList>
            <person name="Sanchez-Castro I."/>
            <person name="Martinez-Rodriguez P."/>
            <person name="Descostes M."/>
            <person name="Merroun M."/>
        </authorList>
    </citation>
    <scope>NUCLEOTIDE SEQUENCE [LARGE SCALE GENOMIC DNA]</scope>
    <source>
        <strain evidence="2 3">Be4</strain>
    </source>
</reference>
<organism evidence="2 3">
    <name type="scientific">Acidovorax bellezanensis</name>
    <dbReference type="NCBI Taxonomy" id="2976702"/>
    <lineage>
        <taxon>Bacteria</taxon>
        <taxon>Pseudomonadati</taxon>
        <taxon>Pseudomonadota</taxon>
        <taxon>Betaproteobacteria</taxon>
        <taxon>Burkholderiales</taxon>
        <taxon>Comamonadaceae</taxon>
        <taxon>Acidovorax</taxon>
    </lineage>
</organism>
<dbReference type="Gene3D" id="3.40.190.150">
    <property type="entry name" value="Bordetella uptake gene, domain 1"/>
    <property type="match status" value="1"/>
</dbReference>
<evidence type="ECO:0000313" key="2">
    <source>
        <dbReference type="EMBL" id="MCT9812201.1"/>
    </source>
</evidence>
<sequence length="329" mass="35222">MSDFSPSVNRRQAMAFGAAALAAAHAPQTWASNAPVRFIVPFPAGGAADVMARVIVDGLKDEISQPVIVENRPGASTRVAAEALKNAAPDGNTVLMTLMDTMVLAPLVYSNLRYNPEKDFAPITSVAELTYGIAVNANAPFKTLADYLKAAKGDRQVSALGVSGLGSVLHFLAYDFTRQSGADLSIIPFQGGPVMVTNLMGNQIGSAIDGIGVFLEHHRSRKLRILAVSSKQRVGQLPDVPTFTELGYPSLVVDSGYSLYAPAHTPGQHIARWNAAMRKVLARPEVRQKIQTIGYQPSAGTTPEEVTQMRQRLSAHWAPIVKATGYQSD</sequence>
<dbReference type="Gene3D" id="3.40.190.10">
    <property type="entry name" value="Periplasmic binding protein-like II"/>
    <property type="match status" value="1"/>
</dbReference>
<dbReference type="PROSITE" id="PS51318">
    <property type="entry name" value="TAT"/>
    <property type="match status" value="1"/>
</dbReference>
<protein>
    <submittedName>
        <fullName evidence="2">Tripartite tricarboxylate transporter substrate-binding protein</fullName>
    </submittedName>
</protein>
<gene>
    <name evidence="2" type="ORF">N0K08_16260</name>
</gene>
<evidence type="ECO:0000256" key="1">
    <source>
        <dbReference type="ARBA" id="ARBA00006987"/>
    </source>
</evidence>
<dbReference type="PANTHER" id="PTHR42928:SF5">
    <property type="entry name" value="BLR1237 PROTEIN"/>
    <property type="match status" value="1"/>
</dbReference>
<dbReference type="SUPFAM" id="SSF53850">
    <property type="entry name" value="Periplasmic binding protein-like II"/>
    <property type="match status" value="1"/>
</dbReference>
<dbReference type="Proteomes" id="UP001525968">
    <property type="component" value="Unassembled WGS sequence"/>
</dbReference>
<dbReference type="RefSeq" id="WP_261501436.1">
    <property type="nucleotide sequence ID" value="NZ_JAODYH010000007.1"/>
</dbReference>
<dbReference type="InterPro" id="IPR005064">
    <property type="entry name" value="BUG"/>
</dbReference>
<comment type="caution">
    <text evidence="2">The sequence shown here is derived from an EMBL/GenBank/DDBJ whole genome shotgun (WGS) entry which is preliminary data.</text>
</comment>